<dbReference type="SUPFAM" id="SSF50998">
    <property type="entry name" value="Quinoprotein alcohol dehydrogenase-like"/>
    <property type="match status" value="1"/>
</dbReference>
<keyword evidence="1 3" id="KW-0853">WD repeat</keyword>
<dbReference type="PROSITE" id="PS50294">
    <property type="entry name" value="WD_REPEATS_REGION"/>
    <property type="match status" value="1"/>
</dbReference>
<dbReference type="InterPro" id="IPR015943">
    <property type="entry name" value="WD40/YVTN_repeat-like_dom_sf"/>
</dbReference>
<feature type="repeat" description="WD" evidence="3">
    <location>
        <begin position="50"/>
        <end position="91"/>
    </location>
</feature>
<evidence type="ECO:0000256" key="3">
    <source>
        <dbReference type="PROSITE-ProRule" id="PRU00221"/>
    </source>
</evidence>
<dbReference type="InterPro" id="IPR001680">
    <property type="entry name" value="WD40_rpt"/>
</dbReference>
<reference evidence="4 5" key="1">
    <citation type="journal article" date="2020" name="IScience">
        <title>Genome Sequencing of the Endangered Kingdonia uniflora (Circaeasteraceae, Ranunculales) Reveals Potential Mechanisms of Evolutionary Specialization.</title>
        <authorList>
            <person name="Sun Y."/>
            <person name="Deng T."/>
            <person name="Zhang A."/>
            <person name="Moore M.J."/>
            <person name="Landis J.B."/>
            <person name="Lin N."/>
            <person name="Zhang H."/>
            <person name="Zhang X."/>
            <person name="Huang J."/>
            <person name="Zhang X."/>
            <person name="Sun H."/>
            <person name="Wang H."/>
        </authorList>
    </citation>
    <scope>NUCLEOTIDE SEQUENCE [LARGE SCALE GENOMIC DNA]</scope>
    <source>
        <strain evidence="4">TB1705</strain>
        <tissue evidence="4">Leaf</tissue>
    </source>
</reference>
<dbReference type="EMBL" id="JACGCM010001557">
    <property type="protein sequence ID" value="KAF6153793.1"/>
    <property type="molecule type" value="Genomic_DNA"/>
</dbReference>
<dbReference type="OrthoDB" id="756370at2759"/>
<dbReference type="SMART" id="SM00320">
    <property type="entry name" value="WD40"/>
    <property type="match status" value="1"/>
</dbReference>
<sequence length="103" mass="11540">MVEATQQLYHAPWIAHRSTSTLMDRRIYARVLKVSERELLNIDSGVVSWAPENNWAITAVAFAYSGVNLVSASEDGTARIWDTESNQVIKFSRTRGEALTILS</sequence>
<proteinExistence type="predicted"/>
<dbReference type="Pfam" id="PF00400">
    <property type="entry name" value="WD40"/>
    <property type="match status" value="1"/>
</dbReference>
<gene>
    <name evidence="4" type="ORF">GIB67_001026</name>
</gene>
<keyword evidence="5" id="KW-1185">Reference proteome</keyword>
<dbReference type="Proteomes" id="UP000541444">
    <property type="component" value="Unassembled WGS sequence"/>
</dbReference>
<dbReference type="InterPro" id="IPR019775">
    <property type="entry name" value="WD40_repeat_CS"/>
</dbReference>
<dbReference type="Gene3D" id="2.130.10.10">
    <property type="entry name" value="YVTN repeat-like/Quinoprotein amine dehydrogenase"/>
    <property type="match status" value="1"/>
</dbReference>
<evidence type="ECO:0000313" key="5">
    <source>
        <dbReference type="Proteomes" id="UP000541444"/>
    </source>
</evidence>
<dbReference type="InterPro" id="IPR011047">
    <property type="entry name" value="Quinoprotein_ADH-like_sf"/>
</dbReference>
<organism evidence="4 5">
    <name type="scientific">Kingdonia uniflora</name>
    <dbReference type="NCBI Taxonomy" id="39325"/>
    <lineage>
        <taxon>Eukaryota</taxon>
        <taxon>Viridiplantae</taxon>
        <taxon>Streptophyta</taxon>
        <taxon>Embryophyta</taxon>
        <taxon>Tracheophyta</taxon>
        <taxon>Spermatophyta</taxon>
        <taxon>Magnoliopsida</taxon>
        <taxon>Ranunculales</taxon>
        <taxon>Circaeasteraceae</taxon>
        <taxon>Kingdonia</taxon>
    </lineage>
</organism>
<evidence type="ECO:0000313" key="4">
    <source>
        <dbReference type="EMBL" id="KAF6153793.1"/>
    </source>
</evidence>
<comment type="caution">
    <text evidence="4">The sequence shown here is derived from an EMBL/GenBank/DDBJ whole genome shotgun (WGS) entry which is preliminary data.</text>
</comment>
<dbReference type="AlphaFoldDB" id="A0A7J7MFW1"/>
<dbReference type="PROSITE" id="PS00678">
    <property type="entry name" value="WD_REPEATS_1"/>
    <property type="match status" value="1"/>
</dbReference>
<evidence type="ECO:0000256" key="1">
    <source>
        <dbReference type="ARBA" id="ARBA00022574"/>
    </source>
</evidence>
<name>A0A7J7MFW1_9MAGN</name>
<evidence type="ECO:0000256" key="2">
    <source>
        <dbReference type="ARBA" id="ARBA00022737"/>
    </source>
</evidence>
<accession>A0A7J7MFW1</accession>
<protein>
    <submittedName>
        <fullName evidence="4">Uncharacterized protein</fullName>
    </submittedName>
</protein>
<dbReference type="PROSITE" id="PS50082">
    <property type="entry name" value="WD_REPEATS_2"/>
    <property type="match status" value="1"/>
</dbReference>
<keyword evidence="2" id="KW-0677">Repeat</keyword>